<comment type="catalytic activity">
    <reaction evidence="12">
        <text>Successive hydrolysis of beta-D-glucose units from the non-reducing ends of (1-&gt;3)-beta-D-glucans, releasing alpha-glucose.</text>
        <dbReference type="EC" id="3.2.1.58"/>
    </reaction>
</comment>
<evidence type="ECO:0000256" key="7">
    <source>
        <dbReference type="ARBA" id="ARBA00022989"/>
    </source>
</evidence>
<evidence type="ECO:0000256" key="15">
    <source>
        <dbReference type="ARBA" id="ARBA00041260"/>
    </source>
</evidence>
<reference evidence="19 20" key="1">
    <citation type="submission" date="2014-04" db="EMBL/GenBank/DDBJ databases">
        <authorList>
            <consortium name="DOE Joint Genome Institute"/>
            <person name="Kuo A."/>
            <person name="Kohler A."/>
            <person name="Nagy L.G."/>
            <person name="Floudas D."/>
            <person name="Copeland A."/>
            <person name="Barry K.W."/>
            <person name="Cichocki N."/>
            <person name="Veneault-Fourrey C."/>
            <person name="LaButti K."/>
            <person name="Lindquist E.A."/>
            <person name="Lipzen A."/>
            <person name="Lundell T."/>
            <person name="Morin E."/>
            <person name="Murat C."/>
            <person name="Sun H."/>
            <person name="Tunlid A."/>
            <person name="Henrissat B."/>
            <person name="Grigoriev I.V."/>
            <person name="Hibbett D.S."/>
            <person name="Martin F."/>
            <person name="Nordberg H.P."/>
            <person name="Cantor M.N."/>
            <person name="Hua S.X."/>
        </authorList>
    </citation>
    <scope>NUCLEOTIDE SEQUENCE [LARGE SCALE GENOMIC DNA]</scope>
    <source>
        <strain evidence="19 20">LaAM-08-1</strain>
    </source>
</reference>
<comment type="subcellular location">
    <subcellularLocation>
        <location evidence="1">Cell membrane</location>
        <topology evidence="1">Single-pass type II membrane protein</topology>
    </subcellularLocation>
</comment>
<proteinExistence type="inferred from homology"/>
<reference evidence="20" key="2">
    <citation type="submission" date="2015-01" db="EMBL/GenBank/DDBJ databases">
        <title>Evolutionary Origins and Diversification of the Mycorrhizal Mutualists.</title>
        <authorList>
            <consortium name="DOE Joint Genome Institute"/>
            <consortium name="Mycorrhizal Genomics Consortium"/>
            <person name="Kohler A."/>
            <person name="Kuo A."/>
            <person name="Nagy L.G."/>
            <person name="Floudas D."/>
            <person name="Copeland A."/>
            <person name="Barry K.W."/>
            <person name="Cichocki N."/>
            <person name="Veneault-Fourrey C."/>
            <person name="LaButti K."/>
            <person name="Lindquist E.A."/>
            <person name="Lipzen A."/>
            <person name="Lundell T."/>
            <person name="Morin E."/>
            <person name="Murat C."/>
            <person name="Riley R."/>
            <person name="Ohm R."/>
            <person name="Sun H."/>
            <person name="Tunlid A."/>
            <person name="Henrissat B."/>
            <person name="Grigoriev I.V."/>
            <person name="Hibbett D.S."/>
            <person name="Martin F."/>
        </authorList>
    </citation>
    <scope>NUCLEOTIDE SEQUENCE [LARGE SCALE GENOMIC DNA]</scope>
    <source>
        <strain evidence="20">LaAM-08-1</strain>
    </source>
</reference>
<feature type="compositionally biased region" description="Low complexity" evidence="16">
    <location>
        <begin position="185"/>
        <end position="196"/>
    </location>
</feature>
<evidence type="ECO:0000256" key="13">
    <source>
        <dbReference type="ARBA" id="ARBA00037126"/>
    </source>
</evidence>
<keyword evidence="8 17" id="KW-0472">Membrane</keyword>
<feature type="compositionally biased region" description="Polar residues" evidence="16">
    <location>
        <begin position="39"/>
        <end position="53"/>
    </location>
</feature>
<feature type="domain" description="Glycoside hydrolase family 5" evidence="18">
    <location>
        <begin position="296"/>
        <end position="481"/>
    </location>
</feature>
<evidence type="ECO:0000256" key="6">
    <source>
        <dbReference type="ARBA" id="ARBA00022968"/>
    </source>
</evidence>
<evidence type="ECO:0000256" key="14">
    <source>
        <dbReference type="ARBA" id="ARBA00038929"/>
    </source>
</evidence>
<evidence type="ECO:0000256" key="9">
    <source>
        <dbReference type="ARBA" id="ARBA00023180"/>
    </source>
</evidence>
<evidence type="ECO:0000256" key="11">
    <source>
        <dbReference type="ARBA" id="ARBA00023316"/>
    </source>
</evidence>
<dbReference type="GO" id="GO:0071555">
    <property type="term" value="P:cell wall organization"/>
    <property type="evidence" value="ECO:0007669"/>
    <property type="project" value="UniProtKB-KW"/>
</dbReference>
<evidence type="ECO:0000256" key="10">
    <source>
        <dbReference type="ARBA" id="ARBA00023295"/>
    </source>
</evidence>
<dbReference type="GO" id="GO:0005886">
    <property type="term" value="C:plasma membrane"/>
    <property type="evidence" value="ECO:0007669"/>
    <property type="project" value="UniProtKB-SubCell"/>
</dbReference>
<keyword evidence="10" id="KW-0326">Glycosidase</keyword>
<feature type="compositionally biased region" description="Polar residues" evidence="16">
    <location>
        <begin position="1"/>
        <end position="19"/>
    </location>
</feature>
<keyword evidence="11" id="KW-0961">Cell wall biogenesis/degradation</keyword>
<keyword evidence="20" id="KW-1185">Reference proteome</keyword>
<keyword evidence="5 19" id="KW-0378">Hydrolase</keyword>
<evidence type="ECO:0000256" key="8">
    <source>
        <dbReference type="ARBA" id="ARBA00023136"/>
    </source>
</evidence>
<evidence type="ECO:0000256" key="3">
    <source>
        <dbReference type="ARBA" id="ARBA00022475"/>
    </source>
</evidence>
<keyword evidence="6" id="KW-0735">Signal-anchor</keyword>
<dbReference type="OrthoDB" id="62120at2759"/>
<dbReference type="GO" id="GO:0009251">
    <property type="term" value="P:glucan catabolic process"/>
    <property type="evidence" value="ECO:0007669"/>
    <property type="project" value="TreeGrafter"/>
</dbReference>
<evidence type="ECO:0000259" key="18">
    <source>
        <dbReference type="Pfam" id="PF00150"/>
    </source>
</evidence>
<feature type="region of interest" description="Disordered" evidence="16">
    <location>
        <begin position="1"/>
        <end position="57"/>
    </location>
</feature>
<dbReference type="Gene3D" id="3.20.20.80">
    <property type="entry name" value="Glycosidases"/>
    <property type="match status" value="1"/>
</dbReference>
<evidence type="ECO:0000256" key="16">
    <source>
        <dbReference type="SAM" id="MobiDB-lite"/>
    </source>
</evidence>
<protein>
    <recommendedName>
        <fullName evidence="14">glucan 1,3-beta-glucosidase</fullName>
        <ecNumber evidence="14">3.2.1.58</ecNumber>
    </recommendedName>
    <alternativeName>
        <fullName evidence="15">Exo-1,3-beta-glucanase D</fullName>
    </alternativeName>
</protein>
<dbReference type="STRING" id="1095629.A0A0C9XJM6"/>
<dbReference type="EMBL" id="KN838683">
    <property type="protein sequence ID" value="KIJ97806.1"/>
    <property type="molecule type" value="Genomic_DNA"/>
</dbReference>
<dbReference type="SUPFAM" id="SSF51445">
    <property type="entry name" value="(Trans)glycosidases"/>
    <property type="match status" value="1"/>
</dbReference>
<evidence type="ECO:0000256" key="2">
    <source>
        <dbReference type="ARBA" id="ARBA00005641"/>
    </source>
</evidence>
<evidence type="ECO:0000313" key="19">
    <source>
        <dbReference type="EMBL" id="KIJ97806.1"/>
    </source>
</evidence>
<dbReference type="GO" id="GO:0005576">
    <property type="term" value="C:extracellular region"/>
    <property type="evidence" value="ECO:0007669"/>
    <property type="project" value="TreeGrafter"/>
</dbReference>
<dbReference type="InterPro" id="IPR050386">
    <property type="entry name" value="Glycosyl_hydrolase_5"/>
</dbReference>
<dbReference type="Pfam" id="PF00150">
    <property type="entry name" value="Cellulase"/>
    <property type="match status" value="1"/>
</dbReference>
<evidence type="ECO:0000256" key="5">
    <source>
        <dbReference type="ARBA" id="ARBA00022801"/>
    </source>
</evidence>
<evidence type="ECO:0000256" key="1">
    <source>
        <dbReference type="ARBA" id="ARBA00004401"/>
    </source>
</evidence>
<dbReference type="PANTHER" id="PTHR31297">
    <property type="entry name" value="GLUCAN ENDO-1,6-BETA-GLUCOSIDASE B"/>
    <property type="match status" value="1"/>
</dbReference>
<dbReference type="EC" id="3.2.1.58" evidence="14"/>
<dbReference type="GO" id="GO:0009986">
    <property type="term" value="C:cell surface"/>
    <property type="evidence" value="ECO:0007669"/>
    <property type="project" value="TreeGrafter"/>
</dbReference>
<dbReference type="HOGENOM" id="CLU_004624_6_1_1"/>
<dbReference type="PANTHER" id="PTHR31297:SF34">
    <property type="entry name" value="GLUCAN 1,3-BETA-GLUCOSIDASE 2"/>
    <property type="match status" value="1"/>
</dbReference>
<name>A0A0C9XJM6_9AGAR</name>
<evidence type="ECO:0000256" key="4">
    <source>
        <dbReference type="ARBA" id="ARBA00022692"/>
    </source>
</evidence>
<keyword evidence="4 17" id="KW-0812">Transmembrane</keyword>
<evidence type="ECO:0000256" key="12">
    <source>
        <dbReference type="ARBA" id="ARBA00036824"/>
    </source>
</evidence>
<gene>
    <name evidence="19" type="ORF">K443DRAFT_681246</name>
</gene>
<feature type="transmembrane region" description="Helical" evidence="17">
    <location>
        <begin position="143"/>
        <end position="169"/>
    </location>
</feature>
<keyword evidence="7 17" id="KW-1133">Transmembrane helix</keyword>
<keyword evidence="9" id="KW-0325">Glycoprotein</keyword>
<comment type="similarity">
    <text evidence="2">Belongs to the glycosyl hydrolase 5 (cellulase A) family.</text>
</comment>
<comment type="function">
    <text evidence="13">Glucosidase involved in the degradation of cellulosic biomass. Active on lichenan.</text>
</comment>
<organism evidence="19 20">
    <name type="scientific">Laccaria amethystina LaAM-08-1</name>
    <dbReference type="NCBI Taxonomy" id="1095629"/>
    <lineage>
        <taxon>Eukaryota</taxon>
        <taxon>Fungi</taxon>
        <taxon>Dikarya</taxon>
        <taxon>Basidiomycota</taxon>
        <taxon>Agaricomycotina</taxon>
        <taxon>Agaricomycetes</taxon>
        <taxon>Agaricomycetidae</taxon>
        <taxon>Agaricales</taxon>
        <taxon>Agaricineae</taxon>
        <taxon>Hydnangiaceae</taxon>
        <taxon>Laccaria</taxon>
    </lineage>
</organism>
<accession>A0A0C9XJM6</accession>
<sequence length="772" mass="82458">MSNRVSQNLDTSQAKNPNDSDPFHDPPAAQLDNEVVPSYGSQAATGADPQSGNVEHDDAEVVTTQPVDPPYQLDNTALQPPVPFVISERSSLSAFGTNDLGASKESQPLASAIVPTLLAGDSAKVFGERPEDLQLQKKRPRKFIRLLVSVAVVVLIFLAVFLPVFFVVVKKSSAAASGSGGSTGSGKPTKGSPSGANAITGGDGSTVTMANGTKFTYKNPFGGFWVDDPANPFNNNAQANSWTPPLNTSWTWGKDRVYGVNLGGWLVMEPFIRPDIYQRYPGAVDEFTLSTLMAADTANGGLAQLETHYDTFVTEQDIAEMAGAGLNWIRVPLAFWAIETWAGEPYLEGTSWKYFVRFLGWARKYGMRVCLDLHAVPGSQNGYNHSGVLGVHNFLQGIMGLANAQRTLYYLRVITEFISQPQYRDVVPMFGIINEPTLTMDILTPFYLQAYNIIRNITGVGAGNGPYIAIQDGGFIGDISQAGYLAGADRMALDQHPYFAFEGNTDPVAVVGPSGQPGGNWPIQACTNWLPGAEAARAGFGVTVAGEFSAALNDCGLFMIGVNVNSTNPECPIYENWENYNDTMKQGVMNEVLASMDALGDWFFWTWKVGPDQTGNISSPLWSYQLGLQNGWIPTDPRTSQGKCASLITTPADPFNGTFLPWQTGGVPSSIAVSTSALYPWPPTSISSAGLSASLLPTYTNTGPITTLPVPTFTGVASKVTQGVNGWFNQADTQGGIVTVAGCTYPNEYSPTFAVVPTAPCTGAAGPTATAR</sequence>
<dbReference type="AlphaFoldDB" id="A0A0C9XJM6"/>
<dbReference type="InterPro" id="IPR001547">
    <property type="entry name" value="Glyco_hydro_5"/>
</dbReference>
<evidence type="ECO:0000256" key="17">
    <source>
        <dbReference type="SAM" id="Phobius"/>
    </source>
</evidence>
<dbReference type="Proteomes" id="UP000054477">
    <property type="component" value="Unassembled WGS sequence"/>
</dbReference>
<dbReference type="GO" id="GO:0004338">
    <property type="term" value="F:glucan exo-1,3-beta-glucosidase activity"/>
    <property type="evidence" value="ECO:0007669"/>
    <property type="project" value="UniProtKB-EC"/>
</dbReference>
<keyword evidence="3" id="KW-1003">Cell membrane</keyword>
<evidence type="ECO:0000313" key="20">
    <source>
        <dbReference type="Proteomes" id="UP000054477"/>
    </source>
</evidence>
<dbReference type="InterPro" id="IPR017853">
    <property type="entry name" value="GH"/>
</dbReference>
<feature type="region of interest" description="Disordered" evidence="16">
    <location>
        <begin position="175"/>
        <end position="203"/>
    </location>
</feature>